<keyword evidence="3" id="KW-1185">Reference proteome</keyword>
<organism evidence="2 3">
    <name type="scientific">Yinghuangia aomiensis</name>
    <dbReference type="NCBI Taxonomy" id="676205"/>
    <lineage>
        <taxon>Bacteria</taxon>
        <taxon>Bacillati</taxon>
        <taxon>Actinomycetota</taxon>
        <taxon>Actinomycetes</taxon>
        <taxon>Kitasatosporales</taxon>
        <taxon>Streptomycetaceae</taxon>
        <taxon>Yinghuangia</taxon>
    </lineage>
</organism>
<dbReference type="Proteomes" id="UP001500466">
    <property type="component" value="Unassembled WGS sequence"/>
</dbReference>
<sequence>MLSAETLAAAIDDDADAIDDIAALAATHPHEVAPHLPRLLDAGLLWPPQIYRPLDEDTQRALVARIEAGTDPAAAQFLDVLAFARGADAERAFRRWRDEPPAGCAAAAVERSTIEAGWLVTGDGIRELQAAVAYELVPGGGDAPVDDDAHCPWCGAPLWVALDVDTEADERVAAAPAHTGWSGRLRVTPCLVCSCVGPSFFRVASDGGAAWSPHTRKPDWYTPGPPERPGTVPPAVGPARATPHGASAWGKGGSTLGGSPDWIQDPHDMRCPECGSPMSYVGLVGGADLGEYGEGAWYVFLDAPCGLVAVEYQQS</sequence>
<dbReference type="EMBL" id="BAABHS010000010">
    <property type="protein sequence ID" value="GAA4966442.1"/>
    <property type="molecule type" value="Genomic_DNA"/>
</dbReference>
<feature type="compositionally biased region" description="Pro residues" evidence="1">
    <location>
        <begin position="223"/>
        <end position="236"/>
    </location>
</feature>
<evidence type="ECO:0000313" key="3">
    <source>
        <dbReference type="Proteomes" id="UP001500466"/>
    </source>
</evidence>
<evidence type="ECO:0008006" key="4">
    <source>
        <dbReference type="Google" id="ProtNLM"/>
    </source>
</evidence>
<comment type="caution">
    <text evidence="2">The sequence shown here is derived from an EMBL/GenBank/DDBJ whole genome shotgun (WGS) entry which is preliminary data.</text>
</comment>
<reference evidence="3" key="1">
    <citation type="journal article" date="2019" name="Int. J. Syst. Evol. Microbiol.">
        <title>The Global Catalogue of Microorganisms (GCM) 10K type strain sequencing project: providing services to taxonomists for standard genome sequencing and annotation.</title>
        <authorList>
            <consortium name="The Broad Institute Genomics Platform"/>
            <consortium name="The Broad Institute Genome Sequencing Center for Infectious Disease"/>
            <person name="Wu L."/>
            <person name="Ma J."/>
        </authorList>
    </citation>
    <scope>NUCLEOTIDE SEQUENCE [LARGE SCALE GENOMIC DNA]</scope>
    <source>
        <strain evidence="3">JCM 17986</strain>
    </source>
</reference>
<dbReference type="RefSeq" id="WP_345676314.1">
    <property type="nucleotide sequence ID" value="NZ_BAABHS010000010.1"/>
</dbReference>
<protein>
    <recommendedName>
        <fullName evidence="4">Alkylmercury lyase</fullName>
    </recommendedName>
</protein>
<proteinExistence type="predicted"/>
<name>A0ABP9HBF6_9ACTN</name>
<gene>
    <name evidence="2" type="ORF">GCM10023205_33850</name>
</gene>
<accession>A0ABP9HBF6</accession>
<feature type="region of interest" description="Disordered" evidence="1">
    <location>
        <begin position="215"/>
        <end position="253"/>
    </location>
</feature>
<evidence type="ECO:0000313" key="2">
    <source>
        <dbReference type="EMBL" id="GAA4966442.1"/>
    </source>
</evidence>
<evidence type="ECO:0000256" key="1">
    <source>
        <dbReference type="SAM" id="MobiDB-lite"/>
    </source>
</evidence>